<dbReference type="EMBL" id="MK419956">
    <property type="protein sequence ID" value="QEI03582.1"/>
    <property type="molecule type" value="Genomic_DNA"/>
</dbReference>
<organism evidence="1 2">
    <name type="scientific">Rachiplusia nu nucleopolyhedrovirus</name>
    <dbReference type="NCBI Taxonomy" id="2605775"/>
    <lineage>
        <taxon>Viruses</taxon>
        <taxon>Viruses incertae sedis</taxon>
        <taxon>Naldaviricetes</taxon>
        <taxon>Lefavirales</taxon>
        <taxon>Baculoviridae</taxon>
        <taxon>Alphabaculovirus</taxon>
        <taxon>Alphabaculovirus ranus</taxon>
    </lineage>
</organism>
<name>A0AAF1DB24_9ABAC</name>
<dbReference type="KEGG" id="vg:80538008"/>
<accession>A0AAF1DB24</accession>
<dbReference type="GeneID" id="80538008"/>
<evidence type="ECO:0000313" key="1">
    <source>
        <dbReference type="EMBL" id="QEI03582.1"/>
    </source>
</evidence>
<evidence type="ECO:0000313" key="2">
    <source>
        <dbReference type="Proteomes" id="UP000830719"/>
    </source>
</evidence>
<dbReference type="GO" id="GO:0019031">
    <property type="term" value="C:viral envelope"/>
    <property type="evidence" value="ECO:0007669"/>
    <property type="project" value="InterPro"/>
</dbReference>
<gene>
    <name evidence="1" type="primary">odv-ec27</name>
</gene>
<reference evidence="1" key="1">
    <citation type="submission" date="2019-01" db="EMBL/GenBank/DDBJ databases">
        <authorList>
            <person name="Trentin L.B."/>
            <person name="Santos E.R."/>
            <person name="Silva L.A."/>
            <person name="Sosa-Gomez D.R."/>
            <person name="Ribeiro B.M."/>
            <person name="Ardisson-Araujo D.M.P."/>
        </authorList>
    </citation>
    <scope>NUCLEOTIDE SEQUENCE</scope>
    <source>
        <strain evidence="1">VPN54</strain>
    </source>
</reference>
<protein>
    <submittedName>
        <fullName evidence="1">ODV-EC27</fullName>
    </submittedName>
</protein>
<dbReference type="RefSeq" id="YP_010799596.1">
    <property type="nucleotide sequence ID" value="NC_076682.1"/>
</dbReference>
<dbReference type="InterPro" id="IPR007978">
    <property type="entry name" value="Baculo_ODV-E27"/>
</dbReference>
<keyword evidence="2" id="KW-1185">Reference proteome</keyword>
<sequence length="279" mass="32563">MKKFKCTSTPKVRTVTEIIHSNEKLKKDYDVAEFDAKNLNSLESYNDTKIKSILVKYMAMLNTLQLTQPLLTIFRDRSDQSNRDISEIVLSSLAFVHKRVNPMVNHFDKRINFSIVELKNAIIPGEPIIFKYNENEEIVCYIDRVSILKCLDKQFDTNMVITSCAQEYQKLKLVNTFTAPKKPKRDDNDYDIRLSEIEATQYLILLLIMEHTYMHYTVLKNYGMYSYTTSLVDHSLFSKKCRPSLNMNTNNLLMSKFKFTIEEGTSKSYNQGLLSYTEN</sequence>
<proteinExistence type="predicted"/>
<dbReference type="Pfam" id="PF05314">
    <property type="entry name" value="Baculo_ODV-E27"/>
    <property type="match status" value="1"/>
</dbReference>
<dbReference type="Proteomes" id="UP000830719">
    <property type="component" value="Segment"/>
</dbReference>